<dbReference type="GO" id="GO:0003824">
    <property type="term" value="F:catalytic activity"/>
    <property type="evidence" value="ECO:0007669"/>
    <property type="project" value="InterPro"/>
</dbReference>
<evidence type="ECO:0000313" key="2">
    <source>
        <dbReference type="EMBL" id="OHV03697.1"/>
    </source>
</evidence>
<protein>
    <recommendedName>
        <fullName evidence="1">AB hydrolase-1 domain-containing protein</fullName>
    </recommendedName>
</protein>
<evidence type="ECO:0000313" key="3">
    <source>
        <dbReference type="Proteomes" id="UP000179734"/>
    </source>
</evidence>
<dbReference type="Gene3D" id="3.40.50.1820">
    <property type="entry name" value="alpha/beta hydrolase"/>
    <property type="match status" value="1"/>
</dbReference>
<dbReference type="PRINTS" id="PR00412">
    <property type="entry name" value="EPOXHYDRLASE"/>
</dbReference>
<feature type="domain" description="AB hydrolase-1" evidence="1">
    <location>
        <begin position="2"/>
        <end position="242"/>
    </location>
</feature>
<dbReference type="InterPro" id="IPR000073">
    <property type="entry name" value="AB_hydrolase_1"/>
</dbReference>
<reference evidence="2 3" key="1">
    <citation type="submission" date="2016-10" db="EMBL/GenBank/DDBJ databases">
        <title>Genome sequence of Mycobacterium talmonii.</title>
        <authorList>
            <person name="Greninger A.L."/>
            <person name="Elliott B."/>
            <person name="Vasireddy S."/>
            <person name="Vasireddy R."/>
        </authorList>
    </citation>
    <scope>NUCLEOTIDE SEQUENCE [LARGE SCALE GENOMIC DNA]</scope>
    <source>
        <strain evidence="3">NE-TNMC-100812</strain>
    </source>
</reference>
<dbReference type="PRINTS" id="PR00111">
    <property type="entry name" value="ABHYDROLASE"/>
</dbReference>
<dbReference type="PANTHER" id="PTHR43798">
    <property type="entry name" value="MONOACYLGLYCEROL LIPASE"/>
    <property type="match status" value="1"/>
</dbReference>
<dbReference type="InterPro" id="IPR000639">
    <property type="entry name" value="Epox_hydrolase-like"/>
</dbReference>
<dbReference type="EMBL" id="MLQM01000066">
    <property type="protein sequence ID" value="OHV03697.1"/>
    <property type="molecule type" value="Genomic_DNA"/>
</dbReference>
<name>A0A1S1NIL8_9MYCO</name>
<sequence>MFLHGFCLAGVAWARQIAKLRRRYGNRIRIVSFDHRGHGQSDPAPMHTYHVEQLAEDLAEVLAALDVTGTVTFIGHSMGGMVALAYLARPAAQRPVDPEGLVLVATAAGNLTQRGLGRLLATPATPALFALLTHTPEHLLKAMAGPVCAALGRWYGCGRAERATVSTLAVTALTRTPVSTAVGFLPSLRDHNQMAVLPTIRARTVIVSGGNDLLTPPDRAEELAAAIPGATHVHVRDAGHMLPQQVPHVIDEAVRQVMAMPHQPDAVAGAGAVDAITAGGGYALAAAGVSI</sequence>
<gene>
    <name evidence="2" type="ORF">BKN37_13570</name>
</gene>
<dbReference type="AlphaFoldDB" id="A0A1S1NIL8"/>
<dbReference type="Proteomes" id="UP000179734">
    <property type="component" value="Unassembled WGS sequence"/>
</dbReference>
<comment type="caution">
    <text evidence="2">The sequence shown here is derived from an EMBL/GenBank/DDBJ whole genome shotgun (WGS) entry which is preliminary data.</text>
</comment>
<organism evidence="2 3">
    <name type="scientific">Mycobacterium talmoniae</name>
    <dbReference type="NCBI Taxonomy" id="1858794"/>
    <lineage>
        <taxon>Bacteria</taxon>
        <taxon>Bacillati</taxon>
        <taxon>Actinomycetota</taxon>
        <taxon>Actinomycetes</taxon>
        <taxon>Mycobacteriales</taxon>
        <taxon>Mycobacteriaceae</taxon>
        <taxon>Mycobacterium</taxon>
    </lineage>
</organism>
<dbReference type="InterPro" id="IPR029058">
    <property type="entry name" value="AB_hydrolase_fold"/>
</dbReference>
<proteinExistence type="predicted"/>
<evidence type="ECO:0000259" key="1">
    <source>
        <dbReference type="Pfam" id="PF00561"/>
    </source>
</evidence>
<dbReference type="SUPFAM" id="SSF53474">
    <property type="entry name" value="alpha/beta-Hydrolases"/>
    <property type="match status" value="1"/>
</dbReference>
<dbReference type="Pfam" id="PF00561">
    <property type="entry name" value="Abhydrolase_1"/>
    <property type="match status" value="1"/>
</dbReference>
<dbReference type="InterPro" id="IPR050266">
    <property type="entry name" value="AB_hydrolase_sf"/>
</dbReference>
<accession>A0A1S1NIL8</accession>
<keyword evidence="3" id="KW-1185">Reference proteome</keyword>